<feature type="transmembrane region" description="Helical" evidence="1">
    <location>
        <begin position="35"/>
        <end position="58"/>
    </location>
</feature>
<sequence length="74" mass="7956">CPPACLSACLSVCLPACLSVCLPACLVVTTNHVHSHIVVVLLLMQLPFEALSPTLVFVHTFWKDQSRHLVASSS</sequence>
<dbReference type="Ensembl" id="ENSTRUT00000067681.1">
    <property type="protein sequence ID" value="ENSTRUP00000059651.1"/>
    <property type="gene ID" value="ENSTRUG00000027454.1"/>
</dbReference>
<evidence type="ECO:0000256" key="2">
    <source>
        <dbReference type="SAM" id="SignalP"/>
    </source>
</evidence>
<keyword evidence="4" id="KW-1185">Reference proteome</keyword>
<feature type="chain" id="PRO_5025508225" evidence="2">
    <location>
        <begin position="20"/>
        <end position="74"/>
    </location>
</feature>
<dbReference type="Proteomes" id="UP000005226">
    <property type="component" value="Chromosome 13"/>
</dbReference>
<keyword evidence="2" id="KW-0732">Signal</keyword>
<proteinExistence type="predicted"/>
<accession>A0A674MF09</accession>
<organism evidence="3 4">
    <name type="scientific">Takifugu rubripes</name>
    <name type="common">Japanese pufferfish</name>
    <name type="synonym">Fugu rubripes</name>
    <dbReference type="NCBI Taxonomy" id="31033"/>
    <lineage>
        <taxon>Eukaryota</taxon>
        <taxon>Metazoa</taxon>
        <taxon>Chordata</taxon>
        <taxon>Craniata</taxon>
        <taxon>Vertebrata</taxon>
        <taxon>Euteleostomi</taxon>
        <taxon>Actinopterygii</taxon>
        <taxon>Neopterygii</taxon>
        <taxon>Teleostei</taxon>
        <taxon>Neoteleostei</taxon>
        <taxon>Acanthomorphata</taxon>
        <taxon>Eupercaria</taxon>
        <taxon>Tetraodontiformes</taxon>
        <taxon>Tetradontoidea</taxon>
        <taxon>Tetraodontidae</taxon>
        <taxon>Takifugu</taxon>
    </lineage>
</organism>
<keyword evidence="1" id="KW-0472">Membrane</keyword>
<name>A0A674MF09_TAKRU</name>
<dbReference type="AlphaFoldDB" id="A0A674MF09"/>
<reference evidence="3" key="2">
    <citation type="submission" date="2025-08" db="UniProtKB">
        <authorList>
            <consortium name="Ensembl"/>
        </authorList>
    </citation>
    <scope>IDENTIFICATION</scope>
</reference>
<protein>
    <submittedName>
        <fullName evidence="3">Uncharacterized protein</fullName>
    </submittedName>
</protein>
<keyword evidence="1" id="KW-1133">Transmembrane helix</keyword>
<dbReference type="InParanoid" id="A0A674MF09"/>
<evidence type="ECO:0000256" key="1">
    <source>
        <dbReference type="SAM" id="Phobius"/>
    </source>
</evidence>
<evidence type="ECO:0000313" key="3">
    <source>
        <dbReference type="Ensembl" id="ENSTRUP00000059651.1"/>
    </source>
</evidence>
<reference evidence="3 4" key="1">
    <citation type="journal article" date="2011" name="Genome Biol. Evol.">
        <title>Integration of the genetic map and genome assembly of fugu facilitates insights into distinct features of genome evolution in teleosts and mammals.</title>
        <authorList>
            <person name="Kai W."/>
            <person name="Kikuchi K."/>
            <person name="Tohari S."/>
            <person name="Chew A.K."/>
            <person name="Tay A."/>
            <person name="Fujiwara A."/>
            <person name="Hosoya S."/>
            <person name="Suetake H."/>
            <person name="Naruse K."/>
            <person name="Brenner S."/>
            <person name="Suzuki Y."/>
            <person name="Venkatesh B."/>
        </authorList>
    </citation>
    <scope>NUCLEOTIDE SEQUENCE [LARGE SCALE GENOMIC DNA]</scope>
</reference>
<evidence type="ECO:0000313" key="4">
    <source>
        <dbReference type="Proteomes" id="UP000005226"/>
    </source>
</evidence>
<keyword evidence="1" id="KW-0812">Transmembrane</keyword>
<feature type="signal peptide" evidence="2">
    <location>
        <begin position="1"/>
        <end position="19"/>
    </location>
</feature>
<reference evidence="3" key="3">
    <citation type="submission" date="2025-09" db="UniProtKB">
        <authorList>
            <consortium name="Ensembl"/>
        </authorList>
    </citation>
    <scope>IDENTIFICATION</scope>
</reference>